<dbReference type="eggNOG" id="COG1611">
    <property type="taxonomic scope" value="Bacteria"/>
</dbReference>
<dbReference type="Pfam" id="PF03641">
    <property type="entry name" value="Lysine_decarbox"/>
    <property type="match status" value="1"/>
</dbReference>
<dbReference type="KEGG" id="lby:Lbys_3073"/>
<dbReference type="PANTHER" id="PTHR31223">
    <property type="entry name" value="LOG FAMILY PROTEIN YJL055W"/>
    <property type="match status" value="1"/>
</dbReference>
<dbReference type="HOGENOM" id="CLU_058336_4_2_10"/>
<dbReference type="GO" id="GO:0009691">
    <property type="term" value="P:cytokinin biosynthetic process"/>
    <property type="evidence" value="ECO:0007669"/>
    <property type="project" value="UniProtKB-UniRule"/>
</dbReference>
<accession>E4RUJ9</accession>
<comment type="catalytic activity">
    <reaction evidence="1">
        <text>AMP + H2O = D-ribose 5-phosphate + adenine</text>
        <dbReference type="Rhea" id="RHEA:20129"/>
        <dbReference type="ChEBI" id="CHEBI:15377"/>
        <dbReference type="ChEBI" id="CHEBI:16708"/>
        <dbReference type="ChEBI" id="CHEBI:78346"/>
        <dbReference type="ChEBI" id="CHEBI:456215"/>
        <dbReference type="EC" id="3.2.2.4"/>
    </reaction>
</comment>
<dbReference type="InterPro" id="IPR005269">
    <property type="entry name" value="LOG"/>
</dbReference>
<dbReference type="GO" id="GO:0008714">
    <property type="term" value="F:AMP nucleosidase activity"/>
    <property type="evidence" value="ECO:0007669"/>
    <property type="project" value="UniProtKB-EC"/>
</dbReference>
<name>E4RUJ9_LEAB4</name>
<comment type="similarity">
    <text evidence="2 3">Belongs to the LOG family.</text>
</comment>
<gene>
    <name evidence="4" type="ordered locus">Lbys_3073</name>
</gene>
<dbReference type="NCBIfam" id="TIGR00730">
    <property type="entry name" value="Rossman fold protein, TIGR00730 family"/>
    <property type="match status" value="1"/>
</dbReference>
<dbReference type="GO" id="GO:0005829">
    <property type="term" value="C:cytosol"/>
    <property type="evidence" value="ECO:0007669"/>
    <property type="project" value="TreeGrafter"/>
</dbReference>
<sequence length="179" mass="20022">MSKTSVLVYCGSRTGKNEIFAQEAKRFGKLLAENQFRLLFGGGKVGLMGIISNAALENGGEVIGVIPQHLVDREVANPLCTDLRVVLNMQERKVMMEEMADIIVTFPGGYGSMDELFESLTNVQLELHHKSIWLLNSQGFYDHLLLQLDRMVEDGFLLKENRDKLHVASSVEELINGIK</sequence>
<protein>
    <recommendedName>
        <fullName evidence="3">Cytokinin riboside 5'-monophosphate phosphoribohydrolase</fullName>
        <ecNumber evidence="3">3.2.2.n1</ecNumber>
    </recommendedName>
</protein>
<dbReference type="EC" id="3.2.2.n1" evidence="3"/>
<evidence type="ECO:0000256" key="2">
    <source>
        <dbReference type="ARBA" id="ARBA00006763"/>
    </source>
</evidence>
<evidence type="ECO:0000256" key="3">
    <source>
        <dbReference type="RuleBase" id="RU363015"/>
    </source>
</evidence>
<dbReference type="RefSeq" id="WP_013409766.1">
    <property type="nucleotide sequence ID" value="NC_014655.1"/>
</dbReference>
<dbReference type="EMBL" id="CP002305">
    <property type="protein sequence ID" value="ADQ18735.1"/>
    <property type="molecule type" value="Genomic_DNA"/>
</dbReference>
<organism evidence="4 5">
    <name type="scientific">Leadbetterella byssophila (strain DSM 17132 / JCM 16389 / KACC 11308 / NBRC 106382 / 4M15)</name>
    <dbReference type="NCBI Taxonomy" id="649349"/>
    <lineage>
        <taxon>Bacteria</taxon>
        <taxon>Pseudomonadati</taxon>
        <taxon>Bacteroidota</taxon>
        <taxon>Cytophagia</taxon>
        <taxon>Cytophagales</taxon>
        <taxon>Leadbetterellaceae</taxon>
        <taxon>Leadbetterella</taxon>
    </lineage>
</organism>
<dbReference type="OrthoDB" id="9801098at2"/>
<keyword evidence="5" id="KW-1185">Reference proteome</keyword>
<dbReference type="AlphaFoldDB" id="E4RUJ9"/>
<keyword evidence="3" id="KW-0378">Hydrolase</keyword>
<dbReference type="InterPro" id="IPR031100">
    <property type="entry name" value="LOG_fam"/>
</dbReference>
<dbReference type="PANTHER" id="PTHR31223:SF70">
    <property type="entry name" value="LOG FAMILY PROTEIN YJL055W"/>
    <property type="match status" value="1"/>
</dbReference>
<dbReference type="Proteomes" id="UP000007435">
    <property type="component" value="Chromosome"/>
</dbReference>
<reference evidence="4 5" key="2">
    <citation type="journal article" date="2011" name="Stand. Genomic Sci.">
        <title>Complete genome sequence of Leadbetterella byssophila type strain (4M15).</title>
        <authorList>
            <person name="Abt B."/>
            <person name="Teshima H."/>
            <person name="Lucas S."/>
            <person name="Lapidus A."/>
            <person name="Del Rio T.G."/>
            <person name="Nolan M."/>
            <person name="Tice H."/>
            <person name="Cheng J.F."/>
            <person name="Pitluck S."/>
            <person name="Liolios K."/>
            <person name="Pagani I."/>
            <person name="Ivanova N."/>
            <person name="Mavromatis K."/>
            <person name="Pati A."/>
            <person name="Tapia R."/>
            <person name="Han C."/>
            <person name="Goodwin L."/>
            <person name="Chen A."/>
            <person name="Palaniappan K."/>
            <person name="Land M."/>
            <person name="Hauser L."/>
            <person name="Chang Y.J."/>
            <person name="Jeffries C.D."/>
            <person name="Rohde M."/>
            <person name="Goker M."/>
            <person name="Tindall B.J."/>
            <person name="Detter J.C."/>
            <person name="Woyke T."/>
            <person name="Bristow J."/>
            <person name="Eisen J.A."/>
            <person name="Markowitz V."/>
            <person name="Hugenholtz P."/>
            <person name="Klenk H.P."/>
            <person name="Kyrpides N.C."/>
        </authorList>
    </citation>
    <scope>NUCLEOTIDE SEQUENCE [LARGE SCALE GENOMIC DNA]</scope>
    <source>
        <strain evidence="5">DSM 17132 / JCM 16389 / KACC 11308 / NBRC 106382 / 4M15</strain>
    </source>
</reference>
<evidence type="ECO:0000256" key="1">
    <source>
        <dbReference type="ARBA" id="ARBA00000274"/>
    </source>
</evidence>
<dbReference type="SUPFAM" id="SSF102405">
    <property type="entry name" value="MCP/YpsA-like"/>
    <property type="match status" value="1"/>
</dbReference>
<dbReference type="Gene3D" id="3.40.50.450">
    <property type="match status" value="1"/>
</dbReference>
<evidence type="ECO:0000313" key="4">
    <source>
        <dbReference type="EMBL" id="ADQ18735.1"/>
    </source>
</evidence>
<evidence type="ECO:0000313" key="5">
    <source>
        <dbReference type="Proteomes" id="UP000007435"/>
    </source>
</evidence>
<dbReference type="STRING" id="649349.Lbys_3073"/>
<keyword evidence="3" id="KW-0203">Cytokinin biosynthesis</keyword>
<proteinExistence type="inferred from homology"/>
<reference key="1">
    <citation type="submission" date="2010-11" db="EMBL/GenBank/DDBJ databases">
        <title>The complete genome of Leadbetterella byssophila DSM 17132.</title>
        <authorList>
            <consortium name="US DOE Joint Genome Institute (JGI-PGF)"/>
            <person name="Lucas S."/>
            <person name="Copeland A."/>
            <person name="Lapidus A."/>
            <person name="Glavina del Rio T."/>
            <person name="Dalin E."/>
            <person name="Tice H."/>
            <person name="Bruce D."/>
            <person name="Goodwin L."/>
            <person name="Pitluck S."/>
            <person name="Kyrpides N."/>
            <person name="Mavromatis K."/>
            <person name="Ivanova N."/>
            <person name="Teshima H."/>
            <person name="Brettin T."/>
            <person name="Detter J.C."/>
            <person name="Han C."/>
            <person name="Tapia R."/>
            <person name="Land M."/>
            <person name="Hauser L."/>
            <person name="Markowitz V."/>
            <person name="Cheng J.-F."/>
            <person name="Hugenholtz P."/>
            <person name="Woyke T."/>
            <person name="Wu D."/>
            <person name="Tindall B."/>
            <person name="Pomrenke H.G."/>
            <person name="Brambilla E."/>
            <person name="Klenk H.-P."/>
            <person name="Eisen J.A."/>
        </authorList>
    </citation>
    <scope>NUCLEOTIDE SEQUENCE [LARGE SCALE GENOMIC DNA]</scope>
    <source>
        <strain>DSM 17132</strain>
    </source>
</reference>